<dbReference type="SUPFAM" id="SSF51283">
    <property type="entry name" value="dUTPase-like"/>
    <property type="match status" value="1"/>
</dbReference>
<sequence>MNGAAESTAARLQVDVRILDERLRERLPSYATPGSAGIDLRACLDGPLTLAPNAWELVPTGLAIHLADPGYAALILPRSGLGHKHGLVLGNLVGLIDSDYQGQLMVSAWNRSPVPFTIEPLERIAQLVIVPVVQAQFRIVDSFAQATLRGEGGYGSTGRG</sequence>
<dbReference type="GO" id="GO:0006226">
    <property type="term" value="P:dUMP biosynthetic process"/>
    <property type="evidence" value="ECO:0007669"/>
    <property type="project" value="UniProtKB-UniRule"/>
</dbReference>
<dbReference type="CDD" id="cd07557">
    <property type="entry name" value="trimeric_dUTPase"/>
    <property type="match status" value="1"/>
</dbReference>
<dbReference type="Proteomes" id="UP000295536">
    <property type="component" value="Unassembled WGS sequence"/>
</dbReference>
<dbReference type="EMBL" id="VJNC01000003">
    <property type="protein sequence ID" value="TSE23292.1"/>
    <property type="molecule type" value="Genomic_DNA"/>
</dbReference>
<evidence type="ECO:0000259" key="8">
    <source>
        <dbReference type="Pfam" id="PF00692"/>
    </source>
</evidence>
<dbReference type="GO" id="GO:0046081">
    <property type="term" value="P:dUTP catabolic process"/>
    <property type="evidence" value="ECO:0007669"/>
    <property type="project" value="InterPro"/>
</dbReference>
<proteinExistence type="inferred from homology"/>
<dbReference type="InterPro" id="IPR033704">
    <property type="entry name" value="dUTPase_trimeric"/>
</dbReference>
<protein>
    <recommendedName>
        <fullName evidence="7">Deoxyuridine 5'-triphosphate nucleotidohydrolase</fullName>
        <shortName evidence="7">dUTPase</shortName>
        <ecNumber evidence="7">3.6.1.23</ecNumber>
    </recommendedName>
    <alternativeName>
        <fullName evidence="7">dUTP pyrophosphatase</fullName>
    </alternativeName>
</protein>
<dbReference type="Gene3D" id="2.70.40.10">
    <property type="match status" value="1"/>
</dbReference>
<dbReference type="FunFam" id="2.70.40.10:FF:000002">
    <property type="entry name" value="dUTP diphosphatase"/>
    <property type="match status" value="1"/>
</dbReference>
<dbReference type="PANTHER" id="PTHR11241">
    <property type="entry name" value="DEOXYURIDINE 5'-TRIPHOSPHATE NUCLEOTIDOHYDROLASE"/>
    <property type="match status" value="1"/>
</dbReference>
<keyword evidence="3 7" id="KW-0378">Hydrolase</keyword>
<dbReference type="InterPro" id="IPR008181">
    <property type="entry name" value="dUTPase"/>
</dbReference>
<dbReference type="InterPro" id="IPR036157">
    <property type="entry name" value="dUTPase-like_sf"/>
</dbReference>
<evidence type="ECO:0000313" key="9">
    <source>
        <dbReference type="EMBL" id="TCS99907.1"/>
    </source>
</evidence>
<comment type="function">
    <text evidence="7">This enzyme is involved in nucleotide metabolism: it produces dUMP, the immediate precursor of thymidine nucleotides and it decreases the intracellular concentration of dUTP so that uracil cannot be incorporated into DNA.</text>
</comment>
<comment type="cofactor">
    <cofactor evidence="7">
        <name>Mg(2+)</name>
        <dbReference type="ChEBI" id="CHEBI:18420"/>
    </cofactor>
</comment>
<feature type="domain" description="dUTPase-like" evidence="8">
    <location>
        <begin position="27"/>
        <end position="158"/>
    </location>
</feature>
<comment type="pathway">
    <text evidence="7">Pyrimidine metabolism; dUMP biosynthesis; dUMP from dCTP (dUTP route): step 2/2.</text>
</comment>
<evidence type="ECO:0000256" key="5">
    <source>
        <dbReference type="ARBA" id="ARBA00023080"/>
    </source>
</evidence>
<dbReference type="GO" id="GO:0004170">
    <property type="term" value="F:dUTP diphosphatase activity"/>
    <property type="evidence" value="ECO:0007669"/>
    <property type="project" value="UniProtKB-UniRule"/>
</dbReference>
<comment type="caution">
    <text evidence="7">Lacks conserved residue(s) required for the propagation of feature annotation.</text>
</comment>
<comment type="caution">
    <text evidence="9">The sequence shown here is derived from an EMBL/GenBank/DDBJ whole genome shotgun (WGS) entry which is preliminary data.</text>
</comment>
<evidence type="ECO:0000256" key="6">
    <source>
        <dbReference type="ARBA" id="ARBA00047686"/>
    </source>
</evidence>
<feature type="binding site" evidence="7">
    <location>
        <position position="91"/>
    </location>
    <ligand>
        <name>substrate</name>
    </ligand>
</feature>
<dbReference type="UniPathway" id="UPA00610">
    <property type="reaction ID" value="UER00666"/>
</dbReference>
<keyword evidence="12" id="KW-1185">Reference proteome</keyword>
<evidence type="ECO:0000256" key="2">
    <source>
        <dbReference type="ARBA" id="ARBA00022723"/>
    </source>
</evidence>
<evidence type="ECO:0000313" key="12">
    <source>
        <dbReference type="Proteomes" id="UP000315577"/>
    </source>
</evidence>
<dbReference type="NCBIfam" id="TIGR00576">
    <property type="entry name" value="dut"/>
    <property type="match status" value="1"/>
</dbReference>
<dbReference type="HAMAP" id="MF_00116">
    <property type="entry name" value="dUTPase_bact"/>
    <property type="match status" value="1"/>
</dbReference>
<dbReference type="NCBIfam" id="NF001862">
    <property type="entry name" value="PRK00601.1"/>
    <property type="match status" value="1"/>
</dbReference>
<dbReference type="InterPro" id="IPR029054">
    <property type="entry name" value="dUTPase-like"/>
</dbReference>
<evidence type="ECO:0000256" key="4">
    <source>
        <dbReference type="ARBA" id="ARBA00022842"/>
    </source>
</evidence>
<evidence type="ECO:0000256" key="7">
    <source>
        <dbReference type="HAMAP-Rule" id="MF_00116"/>
    </source>
</evidence>
<reference evidence="10 12" key="2">
    <citation type="submission" date="2019-07" db="EMBL/GenBank/DDBJ databases">
        <title>Tepidimonas ignava SPS-1037 draft genome.</title>
        <authorList>
            <person name="Da Costa M.S."/>
            <person name="Froufe H.J.C."/>
            <person name="Egas C."/>
            <person name="Albuquerque L."/>
        </authorList>
    </citation>
    <scope>NUCLEOTIDE SEQUENCE [LARGE SCALE GENOMIC DNA]</scope>
    <source>
        <strain evidence="10 12">SPS-1037</strain>
    </source>
</reference>
<evidence type="ECO:0000256" key="3">
    <source>
        <dbReference type="ARBA" id="ARBA00022801"/>
    </source>
</evidence>
<dbReference type="Proteomes" id="UP000315577">
    <property type="component" value="Unassembled WGS sequence"/>
</dbReference>
<dbReference type="GO" id="GO:0000287">
    <property type="term" value="F:magnesium ion binding"/>
    <property type="evidence" value="ECO:0007669"/>
    <property type="project" value="UniProtKB-UniRule"/>
</dbReference>
<dbReference type="EC" id="3.6.1.23" evidence="7"/>
<accession>A0A4V2UWJ5</accession>
<comment type="catalytic activity">
    <reaction evidence="6 7">
        <text>dUTP + H2O = dUMP + diphosphate + H(+)</text>
        <dbReference type="Rhea" id="RHEA:10248"/>
        <dbReference type="ChEBI" id="CHEBI:15377"/>
        <dbReference type="ChEBI" id="CHEBI:15378"/>
        <dbReference type="ChEBI" id="CHEBI:33019"/>
        <dbReference type="ChEBI" id="CHEBI:61555"/>
        <dbReference type="ChEBI" id="CHEBI:246422"/>
        <dbReference type="EC" id="3.6.1.23"/>
    </reaction>
</comment>
<evidence type="ECO:0000313" key="10">
    <source>
        <dbReference type="EMBL" id="TSE23292.1"/>
    </source>
</evidence>
<dbReference type="PANTHER" id="PTHR11241:SF0">
    <property type="entry name" value="DEOXYURIDINE 5'-TRIPHOSPHATE NUCLEOTIDOHYDROLASE"/>
    <property type="match status" value="1"/>
</dbReference>
<name>A0A4V2UWJ5_9BURK</name>
<keyword evidence="5 7" id="KW-0546">Nucleotide metabolism</keyword>
<dbReference type="Pfam" id="PF00692">
    <property type="entry name" value="dUTPase"/>
    <property type="match status" value="1"/>
</dbReference>
<dbReference type="AlphaFoldDB" id="A0A4V2UWJ5"/>
<gene>
    <name evidence="7 10" type="primary">dut</name>
    <name evidence="9" type="ORF">EDC36_101179</name>
    <name evidence="10" type="ORF">Tigna_00675</name>
</gene>
<evidence type="ECO:0000256" key="1">
    <source>
        <dbReference type="ARBA" id="ARBA00006581"/>
    </source>
</evidence>
<feature type="binding site" evidence="7">
    <location>
        <begin position="95"/>
        <end position="97"/>
    </location>
    <ligand>
        <name>substrate</name>
    </ligand>
</feature>
<comment type="similarity">
    <text evidence="1 7">Belongs to the dUTPase family.</text>
</comment>
<feature type="binding site" evidence="7">
    <location>
        <begin position="78"/>
        <end position="80"/>
    </location>
    <ligand>
        <name>substrate</name>
    </ligand>
</feature>
<evidence type="ECO:0000313" key="11">
    <source>
        <dbReference type="Proteomes" id="UP000295536"/>
    </source>
</evidence>
<organism evidence="9 11">
    <name type="scientific">Tepidimonas ignava</name>
    <dbReference type="NCBI Taxonomy" id="114249"/>
    <lineage>
        <taxon>Bacteria</taxon>
        <taxon>Pseudomonadati</taxon>
        <taxon>Pseudomonadota</taxon>
        <taxon>Betaproteobacteria</taxon>
        <taxon>Burkholderiales</taxon>
        <taxon>Tepidimonas</taxon>
    </lineage>
</organism>
<dbReference type="EMBL" id="SMAH01000001">
    <property type="protein sequence ID" value="TCS99907.1"/>
    <property type="molecule type" value="Genomic_DNA"/>
</dbReference>
<reference evidence="9 11" key="1">
    <citation type="submission" date="2019-03" db="EMBL/GenBank/DDBJ databases">
        <title>Genomic Encyclopedia of Type Strains, Phase IV (KMG-IV): sequencing the most valuable type-strain genomes for metagenomic binning, comparative biology and taxonomic classification.</title>
        <authorList>
            <person name="Goeker M."/>
        </authorList>
    </citation>
    <scope>NUCLEOTIDE SEQUENCE [LARGE SCALE GENOMIC DNA]</scope>
    <source>
        <strain evidence="9 11">DSM 12034</strain>
    </source>
</reference>
<keyword evidence="4 7" id="KW-0460">Magnesium</keyword>
<keyword evidence="2 7" id="KW-0479">Metal-binding</keyword>